<sequence length="267" mass="30388">MKKITFSVTFDGQKTLINLPSGSHLQLLDCNNNRFKLNENEIFFLLNKKQIKMIAANQILIPKLEFEQVIILNPSGYDLETLHLTQYLVETAESTGLKLAAKPEPVKLPPNIYNACAKAADEFLLALLAFGIKLEKKKFVSPKAQHRWKKAISDIVFHVDYQGAKADIIWEKSTEMRIKKGAKMLPDSECPKRADGSLGLAWTFTKTLRDEHKAQFDNKNWVTTEDIVLRSVNDVSYFLYFAGTNSWLLFIDDKGRSIHELTVVSPK</sequence>
<dbReference type="OrthoDB" id="3238747at2"/>
<evidence type="ECO:0000313" key="1">
    <source>
        <dbReference type="EMBL" id="QDK70548.1"/>
    </source>
</evidence>
<reference evidence="1 2" key="1">
    <citation type="submission" date="2019-07" db="EMBL/GenBank/DDBJ databases">
        <title>Genome sequencing of KACC 19320.</title>
        <authorList>
            <person name="Heo J."/>
            <person name="Kim S.-J."/>
            <person name="Kim J.-S."/>
            <person name="Hong S.-B."/>
            <person name="Kwon S.-W."/>
        </authorList>
    </citation>
    <scope>NUCLEOTIDE SEQUENCE [LARGE SCALE GENOMIC DNA]</scope>
    <source>
        <strain evidence="1 2">KACC 19320</strain>
    </source>
</reference>
<keyword evidence="2" id="KW-1185">Reference proteome</keyword>
<evidence type="ECO:0000313" key="2">
    <source>
        <dbReference type="Proteomes" id="UP000315128"/>
    </source>
</evidence>
<dbReference type="RefSeq" id="WP_142766149.1">
    <property type="nucleotide sequence ID" value="NZ_CP041356.1"/>
</dbReference>
<organism evidence="1 2">
    <name type="scientific">Lactococcus protaetiae</name>
    <dbReference type="NCBI Taxonomy" id="2592653"/>
    <lineage>
        <taxon>Bacteria</taxon>
        <taxon>Bacillati</taxon>
        <taxon>Bacillota</taxon>
        <taxon>Bacilli</taxon>
        <taxon>Lactobacillales</taxon>
        <taxon>Streptococcaceae</taxon>
        <taxon>Lactococcus</taxon>
    </lineage>
</organism>
<protein>
    <submittedName>
        <fullName evidence="1">Uncharacterized protein</fullName>
    </submittedName>
</protein>
<dbReference type="KEGG" id="lack:FLP15_04370"/>
<dbReference type="EMBL" id="CP041356">
    <property type="protein sequence ID" value="QDK70548.1"/>
    <property type="molecule type" value="Genomic_DNA"/>
</dbReference>
<dbReference type="Proteomes" id="UP000315128">
    <property type="component" value="Chromosome"/>
</dbReference>
<gene>
    <name evidence="1" type="ORF">FLP15_04370</name>
</gene>
<proteinExistence type="predicted"/>
<dbReference type="AlphaFoldDB" id="A0A514Z7H3"/>
<name>A0A514Z7H3_9LACT</name>
<accession>A0A514Z7H3</accession>